<dbReference type="EMBL" id="JAPQKR010000015">
    <property type="protein sequence ID" value="KAJ5194558.1"/>
    <property type="molecule type" value="Genomic_DNA"/>
</dbReference>
<proteinExistence type="predicted"/>
<keyword evidence="2" id="KW-1185">Reference proteome</keyword>
<organism evidence="1 2">
    <name type="scientific">Penicillium cinerascens</name>
    <dbReference type="NCBI Taxonomy" id="70096"/>
    <lineage>
        <taxon>Eukaryota</taxon>
        <taxon>Fungi</taxon>
        <taxon>Dikarya</taxon>
        <taxon>Ascomycota</taxon>
        <taxon>Pezizomycotina</taxon>
        <taxon>Eurotiomycetes</taxon>
        <taxon>Eurotiomycetidae</taxon>
        <taxon>Eurotiales</taxon>
        <taxon>Aspergillaceae</taxon>
        <taxon>Penicillium</taxon>
    </lineage>
</organism>
<sequence>MTLPANENMIDTFSRVHGAYNHKQKAEKFREGGSHWKEETGVETDVSDRGLCHPAMQPLVQDMEMAITISNNP</sequence>
<reference evidence="1" key="1">
    <citation type="submission" date="2022-12" db="EMBL/GenBank/DDBJ databases">
        <authorList>
            <person name="Petersen C."/>
        </authorList>
    </citation>
    <scope>NUCLEOTIDE SEQUENCE</scope>
    <source>
        <strain evidence="1">IBT 15544</strain>
    </source>
</reference>
<reference evidence="1" key="2">
    <citation type="journal article" date="2023" name="IMA Fungus">
        <title>Comparative genomic study of the Penicillium genus elucidates a diverse pangenome and 15 lateral gene transfer events.</title>
        <authorList>
            <person name="Petersen C."/>
            <person name="Sorensen T."/>
            <person name="Nielsen M.R."/>
            <person name="Sondergaard T.E."/>
            <person name="Sorensen J.L."/>
            <person name="Fitzpatrick D.A."/>
            <person name="Frisvad J.C."/>
            <person name="Nielsen K.L."/>
        </authorList>
    </citation>
    <scope>NUCLEOTIDE SEQUENCE</scope>
    <source>
        <strain evidence="1">IBT 15544</strain>
    </source>
</reference>
<dbReference type="OrthoDB" id="10329186at2759"/>
<gene>
    <name evidence="1" type="ORF">N7498_007996</name>
</gene>
<protein>
    <submittedName>
        <fullName evidence="1">Uncharacterized protein</fullName>
    </submittedName>
</protein>
<evidence type="ECO:0000313" key="1">
    <source>
        <dbReference type="EMBL" id="KAJ5194558.1"/>
    </source>
</evidence>
<accession>A0A9W9MA82</accession>
<dbReference type="Proteomes" id="UP001150904">
    <property type="component" value="Unassembled WGS sequence"/>
</dbReference>
<dbReference type="AlphaFoldDB" id="A0A9W9MA82"/>
<name>A0A9W9MA82_9EURO</name>
<evidence type="ECO:0000313" key="2">
    <source>
        <dbReference type="Proteomes" id="UP001150904"/>
    </source>
</evidence>
<dbReference type="GeneID" id="83182359"/>
<comment type="caution">
    <text evidence="1">The sequence shown here is derived from an EMBL/GenBank/DDBJ whole genome shotgun (WGS) entry which is preliminary data.</text>
</comment>
<dbReference type="RefSeq" id="XP_058305046.1">
    <property type="nucleotide sequence ID" value="XM_058455058.1"/>
</dbReference>